<reference evidence="2" key="2">
    <citation type="journal article" date="2014" name="ISME J.">
        <title>Microbial stratification in low pH oxic and suboxic macroscopic growths along an acid mine drainage.</title>
        <authorList>
            <person name="Mendez-Garcia C."/>
            <person name="Mesa V."/>
            <person name="Sprenger R.R."/>
            <person name="Richter M."/>
            <person name="Diez M.S."/>
            <person name="Solano J."/>
            <person name="Bargiela R."/>
            <person name="Golyshina O.V."/>
            <person name="Manteca A."/>
            <person name="Ramos J.L."/>
            <person name="Gallego J.R."/>
            <person name="Llorente I."/>
            <person name="Martins Dos Santos V.A."/>
            <person name="Jensen O.N."/>
            <person name="Pelaez A.I."/>
            <person name="Sanchez J."/>
            <person name="Ferrer M."/>
        </authorList>
    </citation>
    <scope>NUCLEOTIDE SEQUENCE</scope>
</reference>
<reference evidence="2" key="1">
    <citation type="submission" date="2013-08" db="EMBL/GenBank/DDBJ databases">
        <authorList>
            <person name="Mendez C."/>
            <person name="Richter M."/>
            <person name="Ferrer M."/>
            <person name="Sanchez J."/>
        </authorList>
    </citation>
    <scope>NUCLEOTIDE SEQUENCE</scope>
</reference>
<dbReference type="PRINTS" id="PR00507">
    <property type="entry name" value="N12N6MTFRASE"/>
</dbReference>
<dbReference type="InterPro" id="IPR001650">
    <property type="entry name" value="Helicase_C-like"/>
</dbReference>
<dbReference type="InterPro" id="IPR002052">
    <property type="entry name" value="DNA_methylase_N6_adenine_CS"/>
</dbReference>
<dbReference type="GO" id="GO:0032259">
    <property type="term" value="P:methylation"/>
    <property type="evidence" value="ECO:0007669"/>
    <property type="project" value="InterPro"/>
</dbReference>
<comment type="caution">
    <text evidence="2">The sequence shown here is derived from an EMBL/GenBank/DDBJ whole genome shotgun (WGS) entry which is preliminary data.</text>
</comment>
<gene>
    <name evidence="2" type="ORF">B1A_07550</name>
</gene>
<dbReference type="GO" id="GO:0008168">
    <property type="term" value="F:methyltransferase activity"/>
    <property type="evidence" value="ECO:0007669"/>
    <property type="project" value="InterPro"/>
</dbReference>
<dbReference type="Gene3D" id="3.40.50.300">
    <property type="entry name" value="P-loop containing nucleotide triphosphate hydrolases"/>
    <property type="match status" value="1"/>
</dbReference>
<keyword evidence="2" id="KW-0067">ATP-binding</keyword>
<dbReference type="Gene3D" id="3.40.50.150">
    <property type="entry name" value="Vaccinia Virus protein VP39"/>
    <property type="match status" value="1"/>
</dbReference>
<dbReference type="GO" id="GO:0016787">
    <property type="term" value="F:hydrolase activity"/>
    <property type="evidence" value="ECO:0007669"/>
    <property type="project" value="InterPro"/>
</dbReference>
<dbReference type="Pfam" id="PF04851">
    <property type="entry name" value="ResIII"/>
    <property type="match status" value="1"/>
</dbReference>
<keyword evidence="2" id="KW-0347">Helicase</keyword>
<sequence length="1723" mass="188056">MYADALIANATASLDLFSEQILAALTAPSCPAAVIECAPAPAAPQPHGNYVIPADAAIGTGGSKARFRQNVVAIKLLRMLQDAGRHATDDEKAVLVRYVGWGGIPQAFRHPDGSMTTGWEGEVAELETLLRTDELADARRSTQDSHYTSRIIIDAIYAGLARMGFTGGRVLEPAVGIGHFIGLAHAAMRSSMQWTAIELDPISAGITRALYPDARTVNDGFENVYVPRGTFDLAIGNPPFGSQPVHDSENRDLGAFSIHSFFFAKSIRALRAGGLLAMVVTQALMDKPCSAERAWLAERAHLVGAIRLPNTAFKDNAGTDVTCDVLFLKKAKPGETPDASGWNSVGLVDDPEGGEAIPLNHYFIGNPDLMLGTMARTGKQYRGGRPSLEPTPGADLAQQLAAAIATLPTGIAEPAAAQDDVGATFPEFPRGTAVFGHYLADDGAIWMREADVFDAPRAHAVEVTGRDYHRMIGLIHLRDGLHALMAAECRDADALSLRDLRARLNKAYDAFTKSFGLLNSAANVHAFRDDADAFLVRALEVNYQRLDAAEAERAGITVRKGRATVEVAEKAAILLDRVLFPDVVRHAETPDDALAVSLNLRGKVDLELMADLLQSSEESIVAALANRVFKTPAGEWVTADYYLSGNVKAALTLAREAALKDPAFERNVAALEAVQPADLSPGDIHVALGSPWVPGADYADFAGEVLGMPALSIHLVTNIQKFILSGDGRGHSRYGTSRLNAREIFNKVISREPITVTDRMHDGRYVINSTETEAARQMAEAMDSEFREWIWKDAGRRTRLTRIYNDTFNTDQPRTYDGSHLTFPGKSAAITLRASQVNAVWRMIQDGVMLADHVVGAGKTYLAIAATMEMRRMGLLRKALFAVPNHLVSQWAGDFMRLYPSAKILAVSENDFAKDRRKLLFARIATGDWDAVIVAHSQFTRIGVPADFERVYLSEKLAEFDDALRVLDSTDADRRTVKQAEKQRDAAKARLKALIEDMTKDDDTADLAEMGIDCMVLDEAHAFKNLGFVTRKRNVSGLGNPVGSQRAEDLFMKCRYLATNGNNRGLFFLTGTPVSNSLAEMFTMQRYLALDALRERGIHLFDLWANTFAEESVSFELDSSGRGLKAKTVLKRFLNVPDMMAIYRRVADTVTLDDLMALHLEHTGTRWPTPKIKGGKPENIVVPASNTLLAYIEKCIIPRMQAVCGENGKRPDPSVDNMLKITNDARLAALDVRLRLPGAQDEPTSKVNTALERILALHTAWTDRRGTQLVFCDLSTPSSSNSRERAEISALMLRADAGDEAAQATLDGMSPDVLLALSGSFSVYDDLRAKLIARGIATHEVAFIHDAHTDLQKKALFDRMNRGEVRILIGSTSKMGAGMNVQRRLVALHHLDAPWRPSDLEQREGRIIRQGNTFYEADPEHFEIEVLRYATERTYDARMWQLIERKAAIVEQIRKADSSLREVDDVVGQAASAAEMKAAATGNPLIIEQVELEATTKRLEALKRAHANRQYDADRAIERLSAQGGPDGRHAAALPRIEAAERYLATAPRDPFTITVQGARHTVFTDGANALARTLVKCIGSSPYGRNRIELGTYRNAELTFVPSAFEPIIEIDAGVGVGVIGTIPCGPDEHGRISAAGMVARLDHAITAVRDMRAKADARCAAENAQLRDMRDLAAQPFRQADELVAAKARLAVVMHELIDKAPHQSEAAKAANENATEACAA</sequence>
<dbReference type="Pfam" id="PF00271">
    <property type="entry name" value="Helicase_C"/>
    <property type="match status" value="1"/>
</dbReference>
<feature type="domain" description="Helicase C-terminal" evidence="1">
    <location>
        <begin position="1301"/>
        <end position="1464"/>
    </location>
</feature>
<dbReference type="Gene3D" id="3.40.50.10810">
    <property type="entry name" value="Tandem AAA-ATPase domain"/>
    <property type="match status" value="2"/>
</dbReference>
<accession>T1CKB6</accession>
<protein>
    <submittedName>
        <fullName evidence="2">Superfamily II DNA and RNA helicase</fullName>
    </submittedName>
</protein>
<proteinExistence type="predicted"/>
<dbReference type="InterPro" id="IPR014001">
    <property type="entry name" value="Helicase_ATP-bd"/>
</dbReference>
<keyword evidence="2" id="KW-0378">Hydrolase</keyword>
<dbReference type="InterPro" id="IPR038718">
    <property type="entry name" value="SNF2-like_sf"/>
</dbReference>
<dbReference type="SMART" id="SM00487">
    <property type="entry name" value="DEXDc"/>
    <property type="match status" value="1"/>
</dbReference>
<dbReference type="EMBL" id="AUZX01005440">
    <property type="protein sequence ID" value="EQD67879.1"/>
    <property type="molecule type" value="Genomic_DNA"/>
</dbReference>
<name>T1CKB6_9ZZZZ</name>
<dbReference type="PROSITE" id="PS51194">
    <property type="entry name" value="HELICASE_CTER"/>
    <property type="match status" value="1"/>
</dbReference>
<evidence type="ECO:0000259" key="1">
    <source>
        <dbReference type="PROSITE" id="PS51194"/>
    </source>
</evidence>
<dbReference type="InterPro" id="IPR027417">
    <property type="entry name" value="P-loop_NTPase"/>
</dbReference>
<dbReference type="PANTHER" id="PTHR41313">
    <property type="entry name" value="ADENINE-SPECIFIC METHYLTRANSFERASE"/>
    <property type="match status" value="1"/>
</dbReference>
<dbReference type="SMART" id="SM00490">
    <property type="entry name" value="HELICc"/>
    <property type="match status" value="1"/>
</dbReference>
<dbReference type="GO" id="GO:0004386">
    <property type="term" value="F:helicase activity"/>
    <property type="evidence" value="ECO:0007669"/>
    <property type="project" value="UniProtKB-KW"/>
</dbReference>
<dbReference type="InterPro" id="IPR029063">
    <property type="entry name" value="SAM-dependent_MTases_sf"/>
</dbReference>
<dbReference type="SUPFAM" id="SSF53335">
    <property type="entry name" value="S-adenosyl-L-methionine-dependent methyltransferases"/>
    <property type="match status" value="1"/>
</dbReference>
<dbReference type="GO" id="GO:0005524">
    <property type="term" value="F:ATP binding"/>
    <property type="evidence" value="ECO:0007669"/>
    <property type="project" value="InterPro"/>
</dbReference>
<dbReference type="InterPro" id="IPR006935">
    <property type="entry name" value="Helicase/UvrB_N"/>
</dbReference>
<keyword evidence="2" id="KW-0547">Nucleotide-binding</keyword>
<dbReference type="InterPro" id="IPR052933">
    <property type="entry name" value="DNA_Protect_Modify"/>
</dbReference>
<dbReference type="PROSITE" id="PS00092">
    <property type="entry name" value="N6_MTASE"/>
    <property type="match status" value="1"/>
</dbReference>
<organism evidence="2">
    <name type="scientific">mine drainage metagenome</name>
    <dbReference type="NCBI Taxonomy" id="410659"/>
    <lineage>
        <taxon>unclassified sequences</taxon>
        <taxon>metagenomes</taxon>
        <taxon>ecological metagenomes</taxon>
    </lineage>
</organism>
<dbReference type="CDD" id="cd02440">
    <property type="entry name" value="AdoMet_MTases"/>
    <property type="match status" value="1"/>
</dbReference>
<dbReference type="SUPFAM" id="SSF52540">
    <property type="entry name" value="P-loop containing nucleoside triphosphate hydrolases"/>
    <property type="match status" value="2"/>
</dbReference>
<evidence type="ECO:0000313" key="2">
    <source>
        <dbReference type="EMBL" id="EQD67879.1"/>
    </source>
</evidence>
<dbReference type="GO" id="GO:0003677">
    <property type="term" value="F:DNA binding"/>
    <property type="evidence" value="ECO:0007669"/>
    <property type="project" value="InterPro"/>
</dbReference>
<dbReference type="PANTHER" id="PTHR41313:SF1">
    <property type="entry name" value="DNA METHYLASE ADENINE-SPECIFIC DOMAIN-CONTAINING PROTEIN"/>
    <property type="match status" value="1"/>
</dbReference>